<name>A0A4D6HDC9_9EURY</name>
<dbReference type="KEGG" id="hsn:DV733_07355"/>
<comment type="function">
    <text evidence="1">Potential transporter for phosphate.</text>
</comment>
<evidence type="ECO:0000256" key="4">
    <source>
        <dbReference type="ARBA" id="ARBA00022448"/>
    </source>
</evidence>
<dbReference type="STRING" id="1457250.GCA_000755225_00011"/>
<feature type="transmembrane region" description="Helical" evidence="9">
    <location>
        <begin position="82"/>
        <end position="104"/>
    </location>
</feature>
<dbReference type="AlphaFoldDB" id="A0A4D6HDC9"/>
<feature type="transmembrane region" description="Helical" evidence="9">
    <location>
        <begin position="168"/>
        <end position="188"/>
    </location>
</feature>
<dbReference type="Proteomes" id="UP000296706">
    <property type="component" value="Chromosome"/>
</dbReference>
<gene>
    <name evidence="10" type="ORF">DV733_07355</name>
</gene>
<evidence type="ECO:0000313" key="10">
    <source>
        <dbReference type="EMBL" id="QCC51072.1"/>
    </source>
</evidence>
<dbReference type="PANTHER" id="PTHR11101">
    <property type="entry name" value="PHOSPHATE TRANSPORTER"/>
    <property type="match status" value="1"/>
</dbReference>
<feature type="transmembrane region" description="Helical" evidence="9">
    <location>
        <begin position="372"/>
        <end position="396"/>
    </location>
</feature>
<dbReference type="GO" id="GO:0016020">
    <property type="term" value="C:membrane"/>
    <property type="evidence" value="ECO:0007669"/>
    <property type="project" value="UniProtKB-SubCell"/>
</dbReference>
<evidence type="ECO:0000256" key="8">
    <source>
        <dbReference type="ARBA" id="ARBA00023136"/>
    </source>
</evidence>
<dbReference type="OrthoDB" id="204341at2157"/>
<dbReference type="GeneID" id="39847670"/>
<protein>
    <recommendedName>
        <fullName evidence="9">Phosphate transporter</fullName>
    </recommendedName>
</protein>
<evidence type="ECO:0000256" key="5">
    <source>
        <dbReference type="ARBA" id="ARBA00022592"/>
    </source>
</evidence>
<evidence type="ECO:0000313" key="11">
    <source>
        <dbReference type="Proteomes" id="UP000296706"/>
    </source>
</evidence>
<feature type="transmembrane region" description="Helical" evidence="9">
    <location>
        <begin position="280"/>
        <end position="301"/>
    </location>
</feature>
<keyword evidence="6 9" id="KW-0812">Transmembrane</keyword>
<comment type="subcellular location">
    <subcellularLocation>
        <location evidence="2 9">Membrane</location>
        <topology evidence="2 9">Multi-pass membrane protein</topology>
    </subcellularLocation>
</comment>
<dbReference type="GO" id="GO:0005315">
    <property type="term" value="F:phosphate transmembrane transporter activity"/>
    <property type="evidence" value="ECO:0007669"/>
    <property type="project" value="InterPro"/>
</dbReference>
<sequence length="398" mass="39088">MVEATLLATLLVAALASLFMAWAIGAGSSGSTPFAPAVGANAISVMRAGFLVGILGFAGAVLQGANVSEAVGQELIAGGVTLSPVGATLALLLAAGLVAIGVFAGYPIATAFTVTGAVVGVGLAAGGAPAWAKYQEIVALWVAVPFVGGGIAYGVAKTLRDERVPETVAVPVLAGLVGLLLANVRFVLLGDPGEQASIAAEIAGAVGSPGIAGQLGVSLVLATLVAGLLYYDLSGDPDAGQRHFLLALGGLVAFSAGGSQVGLAIGPLLPLLGPDTGVEVALELVLVFGGIGLLAGSWTGAPRMIKALAQDYSSLGPRRSIAALIPSFAIAQTAVFLGIPVSFNEIIVSAIIGSGAAAGDGEVSGEKMGKTVLAWIASLAIALGLGYGLFTVWTTVLG</sequence>
<comment type="similarity">
    <text evidence="3 9">Belongs to the inorganic phosphate transporter (PiT) (TC 2.A.20) family.</text>
</comment>
<evidence type="ECO:0000256" key="7">
    <source>
        <dbReference type="ARBA" id="ARBA00022989"/>
    </source>
</evidence>
<keyword evidence="7 9" id="KW-1133">Transmembrane helix</keyword>
<feature type="transmembrane region" description="Helical" evidence="9">
    <location>
        <begin position="6"/>
        <end position="26"/>
    </location>
</feature>
<dbReference type="RefSeq" id="WP_049995377.1">
    <property type="nucleotide sequence ID" value="NZ_CP031310.1"/>
</dbReference>
<dbReference type="PANTHER" id="PTHR11101:SF80">
    <property type="entry name" value="PHOSPHATE TRANSPORTER"/>
    <property type="match status" value="1"/>
</dbReference>
<keyword evidence="8 9" id="KW-0472">Membrane</keyword>
<feature type="transmembrane region" description="Helical" evidence="9">
    <location>
        <begin position="111"/>
        <end position="132"/>
    </location>
</feature>
<accession>A0A4D6HDC9</accession>
<feature type="transmembrane region" description="Helical" evidence="9">
    <location>
        <begin position="38"/>
        <end position="62"/>
    </location>
</feature>
<reference evidence="10 11" key="1">
    <citation type="journal article" date="2019" name="Nat. Commun.">
        <title>A new type of DNA phosphorothioation-based antiviral system in archaea.</title>
        <authorList>
            <person name="Xiong L."/>
            <person name="Liu S."/>
            <person name="Chen S."/>
            <person name="Xiao Y."/>
            <person name="Zhu B."/>
            <person name="Gao Y."/>
            <person name="Zhang Y."/>
            <person name="Chen B."/>
            <person name="Luo J."/>
            <person name="Deng Z."/>
            <person name="Chen X."/>
            <person name="Wang L."/>
            <person name="Chen S."/>
        </authorList>
    </citation>
    <scope>NUCLEOTIDE SEQUENCE [LARGE SCALE GENOMIC DNA]</scope>
    <source>
        <strain evidence="10 11">CBA1105</strain>
    </source>
</reference>
<keyword evidence="5 9" id="KW-0592">Phosphate transport</keyword>
<evidence type="ECO:0000256" key="3">
    <source>
        <dbReference type="ARBA" id="ARBA00009916"/>
    </source>
</evidence>
<dbReference type="Pfam" id="PF01384">
    <property type="entry name" value="PHO4"/>
    <property type="match status" value="1"/>
</dbReference>
<evidence type="ECO:0000256" key="6">
    <source>
        <dbReference type="ARBA" id="ARBA00022692"/>
    </source>
</evidence>
<feature type="transmembrane region" description="Helical" evidence="9">
    <location>
        <begin position="211"/>
        <end position="231"/>
    </location>
</feature>
<dbReference type="GO" id="GO:0035435">
    <property type="term" value="P:phosphate ion transmembrane transport"/>
    <property type="evidence" value="ECO:0007669"/>
    <property type="project" value="TreeGrafter"/>
</dbReference>
<keyword evidence="11" id="KW-1185">Reference proteome</keyword>
<feature type="transmembrane region" description="Helical" evidence="9">
    <location>
        <begin position="138"/>
        <end position="156"/>
    </location>
</feature>
<dbReference type="EMBL" id="CP031310">
    <property type="protein sequence ID" value="QCC51072.1"/>
    <property type="molecule type" value="Genomic_DNA"/>
</dbReference>
<evidence type="ECO:0000256" key="9">
    <source>
        <dbReference type="RuleBase" id="RU363058"/>
    </source>
</evidence>
<evidence type="ECO:0000256" key="1">
    <source>
        <dbReference type="ARBA" id="ARBA00001981"/>
    </source>
</evidence>
<organism evidence="10 11">
    <name type="scientific">Halapricum salinum</name>
    <dbReference type="NCBI Taxonomy" id="1457250"/>
    <lineage>
        <taxon>Archaea</taxon>
        <taxon>Methanobacteriati</taxon>
        <taxon>Methanobacteriota</taxon>
        <taxon>Stenosarchaea group</taxon>
        <taxon>Halobacteria</taxon>
        <taxon>Halobacteriales</taxon>
        <taxon>Haloarculaceae</taxon>
        <taxon>Halapricum</taxon>
    </lineage>
</organism>
<keyword evidence="4 9" id="KW-0813">Transport</keyword>
<evidence type="ECO:0000256" key="2">
    <source>
        <dbReference type="ARBA" id="ARBA00004141"/>
    </source>
</evidence>
<proteinExistence type="inferred from homology"/>
<dbReference type="InterPro" id="IPR001204">
    <property type="entry name" value="Phos_transporter"/>
</dbReference>
<feature type="transmembrane region" description="Helical" evidence="9">
    <location>
        <begin position="243"/>
        <end position="268"/>
    </location>
</feature>